<sequence length="47" mass="5965">MDTIQFLLLKYQPYPYINKFQCEKSEYKYDKLSYYRFMQYMIKSSLN</sequence>
<comment type="caution">
    <text evidence="1">The sequence shown here is derived from an EMBL/GenBank/DDBJ whole genome shotgun (WGS) entry which is preliminary data.</text>
</comment>
<evidence type="ECO:0000313" key="2">
    <source>
        <dbReference type="Proteomes" id="UP000294841"/>
    </source>
</evidence>
<dbReference type="EMBL" id="SLXI01000002">
    <property type="protein sequence ID" value="TCP13370.1"/>
    <property type="molecule type" value="Genomic_DNA"/>
</dbReference>
<organism evidence="1 2">
    <name type="scientific">Bisgaardia hudsonensis</name>
    <dbReference type="NCBI Taxonomy" id="109472"/>
    <lineage>
        <taxon>Bacteria</taxon>
        <taxon>Pseudomonadati</taxon>
        <taxon>Pseudomonadota</taxon>
        <taxon>Gammaproteobacteria</taxon>
        <taxon>Pasteurellales</taxon>
        <taxon>Pasteurellaceae</taxon>
        <taxon>Bisgaardia</taxon>
    </lineage>
</organism>
<dbReference type="Proteomes" id="UP000294841">
    <property type="component" value="Unassembled WGS sequence"/>
</dbReference>
<dbReference type="AlphaFoldDB" id="A0A4R2N1F5"/>
<keyword evidence="2" id="KW-1185">Reference proteome</keyword>
<accession>A0A4R2N1F5</accession>
<proteinExistence type="predicted"/>
<reference evidence="1 2" key="1">
    <citation type="submission" date="2019-03" db="EMBL/GenBank/DDBJ databases">
        <title>Genomic Encyclopedia of Type Strains, Phase IV (KMG-IV): sequencing the most valuable type-strain genomes for metagenomic binning, comparative biology and taxonomic classification.</title>
        <authorList>
            <person name="Goeker M."/>
        </authorList>
    </citation>
    <scope>NUCLEOTIDE SEQUENCE [LARGE SCALE GENOMIC DNA]</scope>
    <source>
        <strain evidence="1 2">DSM 28231</strain>
    </source>
</reference>
<protein>
    <submittedName>
        <fullName evidence="1">Uncharacterized protein</fullName>
    </submittedName>
</protein>
<gene>
    <name evidence="1" type="ORF">EV697_102252</name>
</gene>
<evidence type="ECO:0000313" key="1">
    <source>
        <dbReference type="EMBL" id="TCP13370.1"/>
    </source>
</evidence>
<name>A0A4R2N1F5_9PAST</name>